<evidence type="ECO:0000313" key="6">
    <source>
        <dbReference type="EMBL" id="TEB06829.1"/>
    </source>
</evidence>
<evidence type="ECO:0000259" key="5">
    <source>
        <dbReference type="Pfam" id="PF16268"/>
    </source>
</evidence>
<feature type="binding site" evidence="3">
    <location>
        <position position="42"/>
    </location>
    <ligand>
        <name>Zn(2+)</name>
        <dbReference type="ChEBI" id="CHEBI:29105"/>
    </ligand>
</feature>
<keyword evidence="3" id="KW-0479">Metal-binding</keyword>
<dbReference type="InterPro" id="IPR001937">
    <property type="entry name" value="GalP_UDPtransf1"/>
</dbReference>
<organism evidence="6 7">
    <name type="scientific">Pelotomaculum schinkii</name>
    <dbReference type="NCBI Taxonomy" id="78350"/>
    <lineage>
        <taxon>Bacteria</taxon>
        <taxon>Bacillati</taxon>
        <taxon>Bacillota</taxon>
        <taxon>Clostridia</taxon>
        <taxon>Eubacteriales</taxon>
        <taxon>Desulfotomaculaceae</taxon>
        <taxon>Pelotomaculum</taxon>
    </lineage>
</organism>
<gene>
    <name evidence="6" type="primary">galT</name>
    <name evidence="6" type="ORF">Psch_00362</name>
</gene>
<dbReference type="InterPro" id="IPR053177">
    <property type="entry name" value="ADP-glucose_phosphorylase"/>
</dbReference>
<comment type="caution">
    <text evidence="6">The sequence shown here is derived from an EMBL/GenBank/DDBJ whole genome shotgun (WGS) entry which is preliminary data.</text>
</comment>
<feature type="binding site" evidence="3">
    <location>
        <position position="163"/>
    </location>
    <ligand>
        <name>Zn(2+)</name>
        <dbReference type="ChEBI" id="CHEBI:29105"/>
    </ligand>
</feature>
<evidence type="ECO:0000256" key="3">
    <source>
        <dbReference type="PIRSR" id="PIRSR000808-3"/>
    </source>
</evidence>
<dbReference type="GO" id="GO:0008108">
    <property type="term" value="F:UDP-glucose:hexose-1-phosphate uridylyltransferase activity"/>
    <property type="evidence" value="ECO:0007669"/>
    <property type="project" value="UniProtKB-UniRule"/>
</dbReference>
<dbReference type="PANTHER" id="PTHR42763:SF1">
    <property type="entry name" value="UDP-GLUCOSE--HEXOSE-1-PHOSPHATE URIDYLYLTRANSFERASE"/>
    <property type="match status" value="1"/>
</dbReference>
<evidence type="ECO:0000313" key="7">
    <source>
        <dbReference type="Proteomes" id="UP000298324"/>
    </source>
</evidence>
<dbReference type="AlphaFoldDB" id="A0A4Y7RDH6"/>
<keyword evidence="7" id="KW-1185">Reference proteome</keyword>
<feature type="binding site" evidence="3">
    <location>
        <position position="39"/>
    </location>
    <ligand>
        <name>Zn(2+)</name>
        <dbReference type="ChEBI" id="CHEBI:29105"/>
    </ligand>
</feature>
<keyword evidence="6" id="KW-0808">Transferase</keyword>
<dbReference type="PIRSF" id="PIRSF000808">
    <property type="entry name" value="GalT"/>
    <property type="match status" value="1"/>
</dbReference>
<dbReference type="GO" id="GO:0008270">
    <property type="term" value="F:zinc ion binding"/>
    <property type="evidence" value="ECO:0007669"/>
    <property type="project" value="InterPro"/>
</dbReference>
<feature type="binding site" evidence="3">
    <location>
        <position position="112"/>
    </location>
    <ligand>
        <name>Zn(2+)</name>
        <dbReference type="ChEBI" id="CHEBI:29105"/>
    </ligand>
</feature>
<reference evidence="6 7" key="1">
    <citation type="journal article" date="2018" name="Environ. Microbiol.">
        <title>Novel energy conservation strategies and behaviour of Pelotomaculum schinkii driving syntrophic propionate catabolism.</title>
        <authorList>
            <person name="Hidalgo-Ahumada C.A.P."/>
            <person name="Nobu M.K."/>
            <person name="Narihiro T."/>
            <person name="Tamaki H."/>
            <person name="Liu W.T."/>
            <person name="Kamagata Y."/>
            <person name="Stams A.J.M."/>
            <person name="Imachi H."/>
            <person name="Sousa D.Z."/>
        </authorList>
    </citation>
    <scope>NUCLEOTIDE SEQUENCE [LARGE SCALE GENOMIC DNA]</scope>
    <source>
        <strain evidence="6 7">HH</strain>
    </source>
</reference>
<evidence type="ECO:0000256" key="2">
    <source>
        <dbReference type="PIRSR" id="PIRSR000808-1"/>
    </source>
</evidence>
<feature type="compositionally biased region" description="Basic and acidic residues" evidence="4">
    <location>
        <begin position="24"/>
        <end position="36"/>
    </location>
</feature>
<feature type="domain" description="DUF4921" evidence="5">
    <location>
        <begin position="140"/>
        <end position="329"/>
    </location>
</feature>
<feature type="region of interest" description="Disordered" evidence="4">
    <location>
        <begin position="24"/>
        <end position="45"/>
    </location>
</feature>
<accession>A0A4Y7RDH6</accession>
<name>A0A4Y7RDH6_9FIRM</name>
<protein>
    <recommendedName>
        <fullName evidence="1">Galactose-1-phosphate uridylyltransferase</fullName>
        <ecNumber evidence="1">2.7.7.12</ecNumber>
    </recommendedName>
</protein>
<evidence type="ECO:0000256" key="1">
    <source>
        <dbReference type="NCBIfam" id="TIGR00209"/>
    </source>
</evidence>
<dbReference type="RefSeq" id="WP_190238956.1">
    <property type="nucleotide sequence ID" value="NZ_QFGA01000001.1"/>
</dbReference>
<dbReference type="PANTHER" id="PTHR42763">
    <property type="entry name" value="ADP-GLUCOSE PHOSPHORYLASE"/>
    <property type="match status" value="1"/>
</dbReference>
<dbReference type="Gene3D" id="3.30.428.10">
    <property type="entry name" value="HIT-like"/>
    <property type="match status" value="2"/>
</dbReference>
<dbReference type="Pfam" id="PF16268">
    <property type="entry name" value="DUF4921"/>
    <property type="match status" value="1"/>
</dbReference>
<dbReference type="InterPro" id="IPR036265">
    <property type="entry name" value="HIT-like_sf"/>
</dbReference>
<dbReference type="EMBL" id="QFGA01000001">
    <property type="protein sequence ID" value="TEB06829.1"/>
    <property type="molecule type" value="Genomic_DNA"/>
</dbReference>
<dbReference type="EC" id="2.7.7.12" evidence="1"/>
<dbReference type="Proteomes" id="UP000298324">
    <property type="component" value="Unassembled WGS sequence"/>
</dbReference>
<dbReference type="SUPFAM" id="SSF54197">
    <property type="entry name" value="HIT-like"/>
    <property type="match status" value="2"/>
</dbReference>
<keyword evidence="6" id="KW-0548">Nucleotidyltransferase</keyword>
<feature type="active site" description="Tele-UMP-histidine intermediate" evidence="2">
    <location>
        <position position="165"/>
    </location>
</feature>
<dbReference type="InterPro" id="IPR032576">
    <property type="entry name" value="DUF4921"/>
</dbReference>
<keyword evidence="3" id="KW-0862">Zinc</keyword>
<dbReference type="NCBIfam" id="TIGR00209">
    <property type="entry name" value="galT_1"/>
    <property type="match status" value="1"/>
</dbReference>
<evidence type="ECO:0000256" key="4">
    <source>
        <dbReference type="SAM" id="MobiDB-lite"/>
    </source>
</evidence>
<sequence length="349" mass="40298">MSEWRKDPIVDRWVVIATERSKRPSNYKEIRDEKSSNECPLCEGHEKETPPEIIAYREQGTGRDTPGWWMRVVPNKFPAVDIEGQPYLQERGVYQFMRGVGAHEVIVESTKHEPGLDTQSVKQVEEVVWGWRDRSLDLRKDQRLKYIQIFKNTGPTAGASLEHTHSQLIATPQIPSEVNAEITGMNEYHNRHGRCALCDIIAQELREGERLVAENRHFVCFAPFASRFPFETWIVPTEHQSDFGQIRAQQVQDLAAMLRSVVRKMTLMIKNIPYNIVLHTSPVNVQDDHGNYHWHLEILPRLTTIAGFELGTGYYINPTPPEIAAQALREIQEFYPLQKESELEVARYV</sequence>
<comment type="cofactor">
    <cofactor evidence="3">
        <name>Zn(2+)</name>
        <dbReference type="ChEBI" id="CHEBI:29105"/>
    </cofactor>
    <text evidence="3">Binds 1 zinc ion per subunit.</text>
</comment>
<proteinExistence type="predicted"/>
<dbReference type="GO" id="GO:0006012">
    <property type="term" value="P:galactose metabolic process"/>
    <property type="evidence" value="ECO:0007669"/>
    <property type="project" value="UniProtKB-UniRule"/>
</dbReference>